<comment type="caution">
    <text evidence="1">The sequence shown here is derived from an EMBL/GenBank/DDBJ whole genome shotgun (WGS) entry which is preliminary data.</text>
</comment>
<protein>
    <submittedName>
        <fullName evidence="1">Uncharacterized protein</fullName>
    </submittedName>
</protein>
<gene>
    <name evidence="1" type="ORF">KDK_18360</name>
</gene>
<evidence type="ECO:0000313" key="1">
    <source>
        <dbReference type="EMBL" id="GCE18036.1"/>
    </source>
</evidence>
<name>A0A402AG20_9CHLR</name>
<proteinExistence type="predicted"/>
<dbReference type="AlphaFoldDB" id="A0A402AG20"/>
<accession>A0A402AG20</accession>
<reference evidence="2" key="1">
    <citation type="submission" date="2018-12" db="EMBL/GenBank/DDBJ databases">
        <title>Tengunoibacter tsumagoiensis gen. nov., sp. nov., Dictyobacter kobayashii sp. nov., D. alpinus sp. nov., and D. joshuensis sp. nov. and description of Dictyobacteraceae fam. nov. within the order Ktedonobacterales isolated from Tengu-no-mugimeshi.</title>
        <authorList>
            <person name="Wang C.M."/>
            <person name="Zheng Y."/>
            <person name="Sakai Y."/>
            <person name="Toyoda A."/>
            <person name="Minakuchi Y."/>
            <person name="Abe K."/>
            <person name="Yokota A."/>
            <person name="Yabe S."/>
        </authorList>
    </citation>
    <scope>NUCLEOTIDE SEQUENCE [LARGE SCALE GENOMIC DNA]</scope>
    <source>
        <strain evidence="2">Uno11</strain>
    </source>
</reference>
<dbReference type="EMBL" id="BIFS01000001">
    <property type="protein sequence ID" value="GCE18036.1"/>
    <property type="molecule type" value="Genomic_DNA"/>
</dbReference>
<sequence length="43" mass="4591">MVVGSPATSLALSKEAEDHLGGKEDIKLSKNFLLNSIVYSGDR</sequence>
<organism evidence="1 2">
    <name type="scientific">Dictyobacter kobayashii</name>
    <dbReference type="NCBI Taxonomy" id="2014872"/>
    <lineage>
        <taxon>Bacteria</taxon>
        <taxon>Bacillati</taxon>
        <taxon>Chloroflexota</taxon>
        <taxon>Ktedonobacteria</taxon>
        <taxon>Ktedonobacterales</taxon>
        <taxon>Dictyobacteraceae</taxon>
        <taxon>Dictyobacter</taxon>
    </lineage>
</organism>
<evidence type="ECO:0000313" key="2">
    <source>
        <dbReference type="Proteomes" id="UP000287188"/>
    </source>
</evidence>
<keyword evidence="2" id="KW-1185">Reference proteome</keyword>
<dbReference type="Proteomes" id="UP000287188">
    <property type="component" value="Unassembled WGS sequence"/>
</dbReference>